<dbReference type="RefSeq" id="WP_189677639.1">
    <property type="nucleotide sequence ID" value="NZ_BNAQ01000009.1"/>
</dbReference>
<organism evidence="1 2">
    <name type="scientific">Sphingomonas glacialis</name>
    <dbReference type="NCBI Taxonomy" id="658225"/>
    <lineage>
        <taxon>Bacteria</taxon>
        <taxon>Pseudomonadati</taxon>
        <taxon>Pseudomonadota</taxon>
        <taxon>Alphaproteobacteria</taxon>
        <taxon>Sphingomonadales</taxon>
        <taxon>Sphingomonadaceae</taxon>
        <taxon>Sphingomonas</taxon>
    </lineage>
</organism>
<evidence type="ECO:0000313" key="2">
    <source>
        <dbReference type="Proteomes" id="UP000652430"/>
    </source>
</evidence>
<reference evidence="2" key="1">
    <citation type="journal article" date="2019" name="Int. J. Syst. Evol. Microbiol.">
        <title>The Global Catalogue of Microorganisms (GCM) 10K type strain sequencing project: providing services to taxonomists for standard genome sequencing and annotation.</title>
        <authorList>
            <consortium name="The Broad Institute Genomics Platform"/>
            <consortium name="The Broad Institute Genome Sequencing Center for Infectious Disease"/>
            <person name="Wu L."/>
            <person name="Ma J."/>
        </authorList>
    </citation>
    <scope>NUCLEOTIDE SEQUENCE [LARGE SCALE GENOMIC DNA]</scope>
    <source>
        <strain evidence="2">CGMCC 1.8957</strain>
    </source>
</reference>
<accession>A0ABQ3LU62</accession>
<dbReference type="Proteomes" id="UP000652430">
    <property type="component" value="Unassembled WGS sequence"/>
</dbReference>
<name>A0ABQ3LU62_9SPHN</name>
<keyword evidence="2" id="KW-1185">Reference proteome</keyword>
<evidence type="ECO:0000313" key="1">
    <source>
        <dbReference type="EMBL" id="GHH25381.1"/>
    </source>
</evidence>
<gene>
    <name evidence="1" type="ORF">GCM10008023_38710</name>
</gene>
<protein>
    <submittedName>
        <fullName evidence="1">Uncharacterized protein</fullName>
    </submittedName>
</protein>
<dbReference type="EMBL" id="BNAQ01000009">
    <property type="protein sequence ID" value="GHH25381.1"/>
    <property type="molecule type" value="Genomic_DNA"/>
</dbReference>
<comment type="caution">
    <text evidence="1">The sequence shown here is derived from an EMBL/GenBank/DDBJ whole genome shotgun (WGS) entry which is preliminary data.</text>
</comment>
<proteinExistence type="predicted"/>
<sequence>MNIQTARTQAWLADLASIQAEIAIHGMPAAPRPARKRTRKLKPLWEE</sequence>